<dbReference type="OrthoDB" id="188606at2"/>
<evidence type="ECO:0000313" key="3">
    <source>
        <dbReference type="Proteomes" id="UP000295662"/>
    </source>
</evidence>
<evidence type="ECO:0008006" key="4">
    <source>
        <dbReference type="Google" id="ProtNLM"/>
    </source>
</evidence>
<evidence type="ECO:0000313" key="2">
    <source>
        <dbReference type="EMBL" id="TDU81599.1"/>
    </source>
</evidence>
<feature type="transmembrane region" description="Helical" evidence="1">
    <location>
        <begin position="32"/>
        <end position="56"/>
    </location>
</feature>
<dbReference type="SUPFAM" id="SSF48452">
    <property type="entry name" value="TPR-like"/>
    <property type="match status" value="1"/>
</dbReference>
<accession>A0A4R7SSD8</accession>
<feature type="transmembrane region" description="Helical" evidence="1">
    <location>
        <begin position="6"/>
        <end position="23"/>
    </location>
</feature>
<gene>
    <name evidence="2" type="ORF">EI77_00909</name>
</gene>
<protein>
    <recommendedName>
        <fullName evidence="4">Tetratricopeptide repeat protein</fullName>
    </recommendedName>
</protein>
<sequence length="211" mass="23302">MNRTLIIRLGLIALFILLIRIGWEKVKGDDGLALVFFVAIGFILGLVVVFYALPWFGDLIGTIVYSSGEKVQVNEGLKAAAKLAQGDYEGAIAEHEKALAADPSQSFPIAEIAKICADRLKDPVRAMGILKQHLAAREWPEDDATFLRFRIVDLQLAHFHDFAAARSLLEGIIADFPNTRHSANARHKLNELEQAEYKSIVEQRAKAAGKP</sequence>
<dbReference type="InterPro" id="IPR011990">
    <property type="entry name" value="TPR-like_helical_dom_sf"/>
</dbReference>
<organism evidence="2 3">
    <name type="scientific">Prosthecobacter fusiformis</name>
    <dbReference type="NCBI Taxonomy" id="48464"/>
    <lineage>
        <taxon>Bacteria</taxon>
        <taxon>Pseudomonadati</taxon>
        <taxon>Verrucomicrobiota</taxon>
        <taxon>Verrucomicrobiia</taxon>
        <taxon>Verrucomicrobiales</taxon>
        <taxon>Verrucomicrobiaceae</taxon>
        <taxon>Prosthecobacter</taxon>
    </lineage>
</organism>
<dbReference type="AlphaFoldDB" id="A0A4R7SSD8"/>
<keyword evidence="1" id="KW-0472">Membrane</keyword>
<keyword evidence="1" id="KW-1133">Transmembrane helix</keyword>
<name>A0A4R7SSD8_9BACT</name>
<proteinExistence type="predicted"/>
<dbReference type="Proteomes" id="UP000295662">
    <property type="component" value="Unassembled WGS sequence"/>
</dbReference>
<keyword evidence="3" id="KW-1185">Reference proteome</keyword>
<dbReference type="RefSeq" id="WP_133793537.1">
    <property type="nucleotide sequence ID" value="NZ_SOCA01000001.1"/>
</dbReference>
<dbReference type="EMBL" id="SOCA01000001">
    <property type="protein sequence ID" value="TDU81599.1"/>
    <property type="molecule type" value="Genomic_DNA"/>
</dbReference>
<keyword evidence="1" id="KW-0812">Transmembrane</keyword>
<evidence type="ECO:0000256" key="1">
    <source>
        <dbReference type="SAM" id="Phobius"/>
    </source>
</evidence>
<comment type="caution">
    <text evidence="2">The sequence shown here is derived from an EMBL/GenBank/DDBJ whole genome shotgun (WGS) entry which is preliminary data.</text>
</comment>
<reference evidence="2 3" key="1">
    <citation type="submission" date="2019-03" db="EMBL/GenBank/DDBJ databases">
        <title>Genomic Encyclopedia of Archaeal and Bacterial Type Strains, Phase II (KMG-II): from individual species to whole genera.</title>
        <authorList>
            <person name="Goeker M."/>
        </authorList>
    </citation>
    <scope>NUCLEOTIDE SEQUENCE [LARGE SCALE GENOMIC DNA]</scope>
    <source>
        <strain evidence="2 3">ATCC 25309</strain>
    </source>
</reference>
<dbReference type="Gene3D" id="1.25.40.10">
    <property type="entry name" value="Tetratricopeptide repeat domain"/>
    <property type="match status" value="1"/>
</dbReference>